<comment type="caution">
    <text evidence="1">The sequence shown here is derived from an EMBL/GenBank/DDBJ whole genome shotgun (WGS) entry which is preliminary data.</text>
</comment>
<organism evidence="1 2">
    <name type="scientific">Caldanaerobacter subterraneus</name>
    <dbReference type="NCBI Taxonomy" id="911092"/>
    <lineage>
        <taxon>Bacteria</taxon>
        <taxon>Bacillati</taxon>
        <taxon>Bacillota</taxon>
        <taxon>Clostridia</taxon>
        <taxon>Thermoanaerobacterales</taxon>
        <taxon>Thermoanaerobacteraceae</taxon>
        <taxon>Caldanaerobacter</taxon>
    </lineage>
</organism>
<dbReference type="Proteomes" id="UP000294886">
    <property type="component" value="Unassembled WGS sequence"/>
</dbReference>
<dbReference type="EMBL" id="SLWU01000014">
    <property type="protein sequence ID" value="TCO63562.1"/>
    <property type="molecule type" value="Genomic_DNA"/>
</dbReference>
<dbReference type="AlphaFoldDB" id="A0A4R2JWP4"/>
<sequence>MIKELTAEKNISSLIEKLEKQHALDKEDLVMLLSTRTDFRNVSKIC</sequence>
<accession>A0A4R2JWP4</accession>
<evidence type="ECO:0000313" key="2">
    <source>
        <dbReference type="Proteomes" id="UP000294886"/>
    </source>
</evidence>
<proteinExistence type="predicted"/>
<reference evidence="1 2" key="1">
    <citation type="submission" date="2019-03" db="EMBL/GenBank/DDBJ databases">
        <title>Genomic Encyclopedia of Type Strains, Phase IV (KMG-IV): sequencing the most valuable type-strain genomes for metagenomic binning, comparative biology and taxonomic classification.</title>
        <authorList>
            <person name="Goeker M."/>
        </authorList>
    </citation>
    <scope>NUCLEOTIDE SEQUENCE [LARGE SCALE GENOMIC DNA]</scope>
    <source>
        <strain evidence="1 2">DSM 13054</strain>
    </source>
</reference>
<evidence type="ECO:0000313" key="1">
    <source>
        <dbReference type="EMBL" id="TCO63562.1"/>
    </source>
</evidence>
<gene>
    <name evidence="1" type="ORF">EV203_11417</name>
</gene>
<name>A0A4R2JWP4_9THEO</name>
<protein>
    <submittedName>
        <fullName evidence="1">Uncharacterized protein</fullName>
    </submittedName>
</protein>